<sequence length="217" mass="22962">MEQRTDEEQVQRLREWVGEYWKPVVGGVVVGLAAVLGWQGWGSHQEQQARAASGQFDAVTEAVESGDLDAAAAGVDALTSDYKGTLYASLANLTLAKAYADVERYQEAADALSWVANYGQDAPTRALATLRLARVQWAEGDADAALATLTSSEPPESFQAAYLELQGDLQSAKGESAAARQAYADALAAMDVNAPTRAAVDRKLAELGGPAQDEQAS</sequence>
<dbReference type="Gene3D" id="1.25.40.10">
    <property type="entry name" value="Tetratricopeptide repeat domain"/>
    <property type="match status" value="1"/>
</dbReference>
<gene>
    <name evidence="11" type="ORF">DEH80_10970</name>
</gene>
<keyword evidence="12" id="KW-1185">Reference proteome</keyword>
<dbReference type="PANTHER" id="PTHR38035">
    <property type="entry name" value="UPF0070 PROTEIN YFGM"/>
    <property type="match status" value="1"/>
</dbReference>
<feature type="transmembrane region" description="Helical" evidence="9">
    <location>
        <begin position="20"/>
        <end position="41"/>
    </location>
</feature>
<dbReference type="InterPro" id="IPR018704">
    <property type="entry name" value="SecYEG/CpoB_TPR"/>
</dbReference>
<evidence type="ECO:0000256" key="1">
    <source>
        <dbReference type="ARBA" id="ARBA00004401"/>
    </source>
</evidence>
<reference evidence="11 12" key="1">
    <citation type="submission" date="2018-05" db="EMBL/GenBank/DDBJ databases">
        <title>Abyssibacter profundi OUC007T gen. nov., sp. nov, a marine bacterium isolated from seawater of the Mariana Trench.</title>
        <authorList>
            <person name="Zhou S."/>
        </authorList>
    </citation>
    <scope>NUCLEOTIDE SEQUENCE [LARGE SCALE GENOMIC DNA]</scope>
    <source>
        <strain evidence="11 12">OUC007</strain>
    </source>
</reference>
<comment type="caution">
    <text evidence="11">The sequence shown here is derived from an EMBL/GenBank/DDBJ whole genome shotgun (WGS) entry which is preliminary data.</text>
</comment>
<evidence type="ECO:0000313" key="12">
    <source>
        <dbReference type="Proteomes" id="UP000251800"/>
    </source>
</evidence>
<protein>
    <recommendedName>
        <fullName evidence="8">Ancillary SecYEG translocon subunit</fullName>
    </recommendedName>
</protein>
<evidence type="ECO:0000256" key="7">
    <source>
        <dbReference type="ARBA" id="ARBA00024197"/>
    </source>
</evidence>
<dbReference type="Pfam" id="PF09976">
    <property type="entry name" value="TPR_21"/>
    <property type="match status" value="1"/>
</dbReference>
<evidence type="ECO:0000256" key="3">
    <source>
        <dbReference type="ARBA" id="ARBA00022692"/>
    </source>
</evidence>
<comment type="subcellular location">
    <subcellularLocation>
        <location evidence="1">Cell membrane</location>
        <topology evidence="1">Single-pass type II membrane protein</topology>
    </subcellularLocation>
</comment>
<evidence type="ECO:0000256" key="2">
    <source>
        <dbReference type="ARBA" id="ARBA00022475"/>
    </source>
</evidence>
<evidence type="ECO:0000256" key="6">
    <source>
        <dbReference type="ARBA" id="ARBA00023186"/>
    </source>
</evidence>
<comment type="similarity">
    <text evidence="7">Belongs to the YfgM family.</text>
</comment>
<dbReference type="PIRSF" id="PIRSF006170">
    <property type="entry name" value="YfgM"/>
    <property type="match status" value="1"/>
</dbReference>
<evidence type="ECO:0000313" key="11">
    <source>
        <dbReference type="EMBL" id="PWN55620.1"/>
    </source>
</evidence>
<evidence type="ECO:0000256" key="5">
    <source>
        <dbReference type="ARBA" id="ARBA00023136"/>
    </source>
</evidence>
<dbReference type="InterPro" id="IPR026039">
    <property type="entry name" value="YfgM"/>
</dbReference>
<dbReference type="GO" id="GO:0005886">
    <property type="term" value="C:plasma membrane"/>
    <property type="evidence" value="ECO:0007669"/>
    <property type="project" value="UniProtKB-SubCell"/>
</dbReference>
<keyword evidence="6" id="KW-0143">Chaperone</keyword>
<proteinExistence type="inferred from homology"/>
<dbReference type="InterPro" id="IPR011990">
    <property type="entry name" value="TPR-like_helical_dom_sf"/>
</dbReference>
<evidence type="ECO:0000256" key="8">
    <source>
        <dbReference type="ARBA" id="ARBA00024235"/>
    </source>
</evidence>
<dbReference type="EMBL" id="QEQK01000009">
    <property type="protein sequence ID" value="PWN55620.1"/>
    <property type="molecule type" value="Genomic_DNA"/>
</dbReference>
<keyword evidence="2" id="KW-1003">Cell membrane</keyword>
<keyword evidence="5 9" id="KW-0472">Membrane</keyword>
<keyword evidence="3 9" id="KW-0812">Transmembrane</keyword>
<dbReference type="RefSeq" id="WP_109720544.1">
    <property type="nucleotide sequence ID" value="NZ_QEQK01000009.1"/>
</dbReference>
<keyword evidence="4 9" id="KW-1133">Transmembrane helix</keyword>
<evidence type="ECO:0000256" key="9">
    <source>
        <dbReference type="SAM" id="Phobius"/>
    </source>
</evidence>
<name>A0A363UJL5_9GAMM</name>
<accession>A0A363UJL5</accession>
<dbReference type="Proteomes" id="UP000251800">
    <property type="component" value="Unassembled WGS sequence"/>
</dbReference>
<dbReference type="OrthoDB" id="9789675at2"/>
<feature type="domain" description="Ancillary SecYEG translocon subunit/Cell division coordinator CpoB TPR" evidence="10">
    <location>
        <begin position="14"/>
        <end position="208"/>
    </location>
</feature>
<evidence type="ECO:0000256" key="4">
    <source>
        <dbReference type="ARBA" id="ARBA00022989"/>
    </source>
</evidence>
<dbReference type="GO" id="GO:0044877">
    <property type="term" value="F:protein-containing complex binding"/>
    <property type="evidence" value="ECO:0007669"/>
    <property type="project" value="InterPro"/>
</dbReference>
<organism evidence="11 12">
    <name type="scientific">Abyssibacter profundi</name>
    <dbReference type="NCBI Taxonomy" id="2182787"/>
    <lineage>
        <taxon>Bacteria</taxon>
        <taxon>Pseudomonadati</taxon>
        <taxon>Pseudomonadota</taxon>
        <taxon>Gammaproteobacteria</taxon>
        <taxon>Chromatiales</taxon>
        <taxon>Oceanococcaceae</taxon>
        <taxon>Abyssibacter</taxon>
    </lineage>
</organism>
<dbReference type="SUPFAM" id="SSF48452">
    <property type="entry name" value="TPR-like"/>
    <property type="match status" value="1"/>
</dbReference>
<dbReference type="PANTHER" id="PTHR38035:SF1">
    <property type="entry name" value="ANCILLARY SECYEG TRANSLOCON SUBUNIT"/>
    <property type="match status" value="1"/>
</dbReference>
<evidence type="ECO:0000259" key="10">
    <source>
        <dbReference type="Pfam" id="PF09976"/>
    </source>
</evidence>
<dbReference type="AlphaFoldDB" id="A0A363UJL5"/>